<dbReference type="HOGENOM" id="CLU_035261_0_0_1"/>
<feature type="compositionally biased region" description="Polar residues" evidence="1">
    <location>
        <begin position="42"/>
        <end position="61"/>
    </location>
</feature>
<accession>G4TWK0</accession>
<reference evidence="2 3" key="1">
    <citation type="journal article" date="2011" name="PLoS Pathog.">
        <title>Endophytic Life Strategies Decoded by Genome and Transcriptome Analyses of the Mutualistic Root Symbiont Piriformospora indica.</title>
        <authorList>
            <person name="Zuccaro A."/>
            <person name="Lahrmann U."/>
            <person name="Guldener U."/>
            <person name="Langen G."/>
            <person name="Pfiffi S."/>
            <person name="Biedenkopf D."/>
            <person name="Wong P."/>
            <person name="Samans B."/>
            <person name="Grimm C."/>
            <person name="Basiewicz M."/>
            <person name="Murat C."/>
            <person name="Martin F."/>
            <person name="Kogel K.H."/>
        </authorList>
    </citation>
    <scope>NUCLEOTIDE SEQUENCE [LARGE SCALE GENOMIC DNA]</scope>
    <source>
        <strain evidence="2 3">DSM 11827</strain>
    </source>
</reference>
<evidence type="ECO:0000256" key="1">
    <source>
        <dbReference type="SAM" id="MobiDB-lite"/>
    </source>
</evidence>
<dbReference type="InParanoid" id="G4TWK0"/>
<dbReference type="Proteomes" id="UP000007148">
    <property type="component" value="Unassembled WGS sequence"/>
</dbReference>
<sequence>MNALVNPTLQERMDNRRQTVNFGARGVVGDHGHYDPRASLPQRLNSTGSANRSLLQPSTESGHSVMSSMLYITSSQCASPSLGPMLLPEEARTSTKGHRVKLSIVAEDFEDGLAATLQDMALSEPVPDSGIIPKRGPIYQNSTFDPQVLSYDLEQEHQQDAPMPYRRFAYDRDITPGEWSTLRDHVLALWNGEGDLTQTRNAEMETQTRVDEWNTHFFSSRCMHLVLFAGNVAKGGSLSGWTETRIKFKASNDWDLAPEEKSTVITASTGVSEANPSQVPSRSQSLPYALVMYDLQRSYLPRVLKDARASRSPGFLLPWMDSLPARRLLPERHYAIPSNLYGEVKPRGIPRSPSSLVPSSARGNAERMFYSFAPDKTRVRWKVDLDKALPDSGVAPGDHTLWPFLQSIFLSAFYQENHLEPRLGSQTGRQLATSTFLSTYNSMLGCVERCLSVHGTVQVTGGQCSQALLLLPRMHAPVPQVGYG</sequence>
<dbReference type="OrthoDB" id="3248421at2759"/>
<dbReference type="EMBL" id="CAFZ01000500">
    <property type="protein sequence ID" value="CCA75693.1"/>
    <property type="molecule type" value="Genomic_DNA"/>
</dbReference>
<comment type="caution">
    <text evidence="2">The sequence shown here is derived from an EMBL/GenBank/DDBJ whole genome shotgun (WGS) entry which is preliminary data.</text>
</comment>
<proteinExistence type="predicted"/>
<organism evidence="2 3">
    <name type="scientific">Serendipita indica (strain DSM 11827)</name>
    <name type="common">Root endophyte fungus</name>
    <name type="synonym">Piriformospora indica</name>
    <dbReference type="NCBI Taxonomy" id="1109443"/>
    <lineage>
        <taxon>Eukaryota</taxon>
        <taxon>Fungi</taxon>
        <taxon>Dikarya</taxon>
        <taxon>Basidiomycota</taxon>
        <taxon>Agaricomycotina</taxon>
        <taxon>Agaricomycetes</taxon>
        <taxon>Sebacinales</taxon>
        <taxon>Serendipitaceae</taxon>
        <taxon>Serendipita</taxon>
    </lineage>
</organism>
<dbReference type="AlphaFoldDB" id="G4TWK0"/>
<evidence type="ECO:0000313" key="3">
    <source>
        <dbReference type="Proteomes" id="UP000007148"/>
    </source>
</evidence>
<keyword evidence="3" id="KW-1185">Reference proteome</keyword>
<gene>
    <name evidence="2" type="ORF">PIIN_09683</name>
</gene>
<feature type="region of interest" description="Disordered" evidence="1">
    <location>
        <begin position="26"/>
        <end position="61"/>
    </location>
</feature>
<protein>
    <submittedName>
        <fullName evidence="2">Uncharacterized protein</fullName>
    </submittedName>
</protein>
<evidence type="ECO:0000313" key="2">
    <source>
        <dbReference type="EMBL" id="CCA75693.1"/>
    </source>
</evidence>
<name>G4TWK0_SERID</name>